<evidence type="ECO:0000313" key="6">
    <source>
        <dbReference type="Proteomes" id="UP000033632"/>
    </source>
</evidence>
<dbReference type="EMBL" id="JZEX01000106">
    <property type="protein sequence ID" value="KKB11867.1"/>
    <property type="molecule type" value="Genomic_DNA"/>
</dbReference>
<comment type="similarity">
    <text evidence="1">Belongs to the type-I restriction system S methylase family.</text>
</comment>
<reference evidence="5 6" key="1">
    <citation type="submission" date="2015-03" db="EMBL/GenBank/DDBJ databases">
        <authorList>
            <person name="Hassan Y.I."/>
            <person name="Lepp D."/>
            <person name="Li X.-Z."/>
            <person name="Zhou T."/>
        </authorList>
    </citation>
    <scope>NUCLEOTIDE SEQUENCE [LARGE SCALE GENOMIC DNA]</scope>
    <source>
        <strain evidence="5 6">BD-c194</strain>
    </source>
</reference>
<protein>
    <recommendedName>
        <fullName evidence="4">Type I restriction modification DNA specificity domain-containing protein</fullName>
    </recommendedName>
</protein>
<sequence>MLELREIANVLSGVSVREAIHGAARFMRLSDLSEIKAGKSPALAIGETPAVARALTIEEGDLIVGARGVTTDVCVATGAVFGAFVSLDLYLVRPNRALVNPQYLAAFLDLPTTQAALSGGKQGTGLARLAKEALEKTEVPLPPMERQQLIAGLAQSFEREARLLKQLANLNTILSREAVTRAIRAADTGRNFSRSAQ</sequence>
<feature type="domain" description="Type I restriction modification DNA specificity" evidence="4">
    <location>
        <begin position="56"/>
        <end position="168"/>
    </location>
</feature>
<dbReference type="PANTHER" id="PTHR30408">
    <property type="entry name" value="TYPE-1 RESTRICTION ENZYME ECOKI SPECIFICITY PROTEIN"/>
    <property type="match status" value="1"/>
</dbReference>
<dbReference type="GO" id="GO:0009307">
    <property type="term" value="P:DNA restriction-modification system"/>
    <property type="evidence" value="ECO:0007669"/>
    <property type="project" value="UniProtKB-KW"/>
</dbReference>
<dbReference type="GO" id="GO:0003677">
    <property type="term" value="F:DNA binding"/>
    <property type="evidence" value="ECO:0007669"/>
    <property type="project" value="UniProtKB-KW"/>
</dbReference>
<dbReference type="InterPro" id="IPR052021">
    <property type="entry name" value="Type-I_RS_S_subunit"/>
</dbReference>
<gene>
    <name evidence="5" type="ORF">VE25_10420</name>
</gene>
<dbReference type="STRING" id="443610.VE25_10420"/>
<evidence type="ECO:0000259" key="4">
    <source>
        <dbReference type="Pfam" id="PF01420"/>
    </source>
</evidence>
<dbReference type="PANTHER" id="PTHR30408:SF12">
    <property type="entry name" value="TYPE I RESTRICTION ENZYME MJAVIII SPECIFICITY SUBUNIT"/>
    <property type="match status" value="1"/>
</dbReference>
<keyword evidence="6" id="KW-1185">Reference proteome</keyword>
<dbReference type="AlphaFoldDB" id="A0A0F5FUJ7"/>
<name>A0A0F5FUJ7_9HYPH</name>
<dbReference type="InterPro" id="IPR044946">
    <property type="entry name" value="Restrct_endonuc_typeI_TRD_sf"/>
</dbReference>
<keyword evidence="2" id="KW-0680">Restriction system</keyword>
<dbReference type="PATRIC" id="fig|443610.3.peg.284"/>
<evidence type="ECO:0000256" key="1">
    <source>
        <dbReference type="ARBA" id="ARBA00010923"/>
    </source>
</evidence>
<dbReference type="RefSeq" id="WP_046108557.1">
    <property type="nucleotide sequence ID" value="NZ_JZEX01000106.1"/>
</dbReference>
<evidence type="ECO:0000256" key="3">
    <source>
        <dbReference type="ARBA" id="ARBA00023125"/>
    </source>
</evidence>
<dbReference type="OrthoDB" id="8445321at2"/>
<evidence type="ECO:0000256" key="2">
    <source>
        <dbReference type="ARBA" id="ARBA00022747"/>
    </source>
</evidence>
<dbReference type="Proteomes" id="UP000033632">
    <property type="component" value="Unassembled WGS sequence"/>
</dbReference>
<keyword evidence="3" id="KW-0238">DNA-binding</keyword>
<proteinExistence type="inferred from homology"/>
<accession>A0A0F5FUJ7</accession>
<comment type="caution">
    <text evidence="5">The sequence shown here is derived from an EMBL/GenBank/DDBJ whole genome shotgun (WGS) entry which is preliminary data.</text>
</comment>
<dbReference type="Gene3D" id="3.90.220.20">
    <property type="entry name" value="DNA methylase specificity domains"/>
    <property type="match status" value="1"/>
</dbReference>
<evidence type="ECO:0000313" key="5">
    <source>
        <dbReference type="EMBL" id="KKB11867.1"/>
    </source>
</evidence>
<dbReference type="CDD" id="cd16961">
    <property type="entry name" value="RMtype1_S_TRD-CR_like"/>
    <property type="match status" value="1"/>
</dbReference>
<dbReference type="SUPFAM" id="SSF116734">
    <property type="entry name" value="DNA methylase specificity domain"/>
    <property type="match status" value="1"/>
</dbReference>
<dbReference type="InterPro" id="IPR000055">
    <property type="entry name" value="Restrct_endonuc_typeI_TRD"/>
</dbReference>
<dbReference type="Pfam" id="PF01420">
    <property type="entry name" value="Methylase_S"/>
    <property type="match status" value="1"/>
</dbReference>
<dbReference type="REBASE" id="126598">
    <property type="entry name" value="S3.Dgo194ORF10415P"/>
</dbReference>
<organism evidence="5 6">
    <name type="scientific">Devosia geojensis</name>
    <dbReference type="NCBI Taxonomy" id="443610"/>
    <lineage>
        <taxon>Bacteria</taxon>
        <taxon>Pseudomonadati</taxon>
        <taxon>Pseudomonadota</taxon>
        <taxon>Alphaproteobacteria</taxon>
        <taxon>Hyphomicrobiales</taxon>
        <taxon>Devosiaceae</taxon>
        <taxon>Devosia</taxon>
    </lineage>
</organism>